<gene>
    <name evidence="1" type="primary">ORF137397</name>
</gene>
<organism evidence="1">
    <name type="scientific">Arion vulgaris</name>
    <dbReference type="NCBI Taxonomy" id="1028688"/>
    <lineage>
        <taxon>Eukaryota</taxon>
        <taxon>Metazoa</taxon>
        <taxon>Spiralia</taxon>
        <taxon>Lophotrochozoa</taxon>
        <taxon>Mollusca</taxon>
        <taxon>Gastropoda</taxon>
        <taxon>Heterobranchia</taxon>
        <taxon>Euthyneura</taxon>
        <taxon>Panpulmonata</taxon>
        <taxon>Eupulmonata</taxon>
        <taxon>Stylommatophora</taxon>
        <taxon>Helicina</taxon>
        <taxon>Arionoidea</taxon>
        <taxon>Arionidae</taxon>
        <taxon>Arion</taxon>
    </lineage>
</organism>
<protein>
    <submittedName>
        <fullName evidence="1">Uncharacterized protein</fullName>
    </submittedName>
</protein>
<accession>A0A0B7AR61</accession>
<name>A0A0B7AR61_9EUPU</name>
<reference evidence="1" key="1">
    <citation type="submission" date="2014-12" db="EMBL/GenBank/DDBJ databases">
        <title>Insight into the proteome of Arion vulgaris.</title>
        <authorList>
            <person name="Aradska J."/>
            <person name="Bulat T."/>
            <person name="Smidak R."/>
            <person name="Sarate P."/>
            <person name="Gangsoo J."/>
            <person name="Sialana F."/>
            <person name="Bilban M."/>
            <person name="Lubec G."/>
        </authorList>
    </citation>
    <scope>NUCLEOTIDE SEQUENCE</scope>
    <source>
        <tissue evidence="1">Skin</tissue>
    </source>
</reference>
<evidence type="ECO:0000313" key="1">
    <source>
        <dbReference type="EMBL" id="CEK83504.1"/>
    </source>
</evidence>
<sequence>EVQDGHFSTSTPLRDVLTDTSIETNIQSSDMSNSEFQHLKMTHQHKQQMDNTQSTYSMSLGLASLLQGRVTTGHALMRVSATKPVTVPDELPSASTSVSNPDLNQTLLTSRSFDSQPLTSSVSKTIFGSMSFDHSTLKKDDRISSILVSGSPKKSESVEGSGKGFLQQLKTKGYSLYGL</sequence>
<feature type="non-terminal residue" evidence="1">
    <location>
        <position position="1"/>
    </location>
</feature>
<proteinExistence type="predicted"/>
<feature type="non-terminal residue" evidence="1">
    <location>
        <position position="179"/>
    </location>
</feature>
<dbReference type="EMBL" id="HACG01036639">
    <property type="protein sequence ID" value="CEK83504.1"/>
    <property type="molecule type" value="Transcribed_RNA"/>
</dbReference>
<dbReference type="AlphaFoldDB" id="A0A0B7AR61"/>